<accession>A0A351R928</accession>
<dbReference type="STRING" id="1132855.GCA_000384255_01227"/>
<evidence type="ECO:0000256" key="3">
    <source>
        <dbReference type="ARBA" id="ARBA00012929"/>
    </source>
</evidence>
<protein>
    <recommendedName>
        <fullName evidence="4 6">dTDP-4-dehydrorhamnose reductase</fullName>
        <ecNumber evidence="3 6">1.1.1.133</ecNumber>
    </recommendedName>
</protein>
<evidence type="ECO:0000313" key="8">
    <source>
        <dbReference type="EMBL" id="HBA08549.1"/>
    </source>
</evidence>
<dbReference type="EC" id="1.1.1.133" evidence="3 6"/>
<dbReference type="PANTHER" id="PTHR10491">
    <property type="entry name" value="DTDP-4-DEHYDRORHAMNOSE REDUCTASE"/>
    <property type="match status" value="1"/>
</dbReference>
<dbReference type="EMBL" id="DNAA01000057">
    <property type="protein sequence ID" value="HBA08549.1"/>
    <property type="molecule type" value="Genomic_DNA"/>
</dbReference>
<evidence type="ECO:0000313" key="9">
    <source>
        <dbReference type="Proteomes" id="UP000264313"/>
    </source>
</evidence>
<comment type="function">
    <text evidence="6">Catalyzes the reduction of dTDP-6-deoxy-L-lyxo-4-hexulose to yield dTDP-L-rhamnose.</text>
</comment>
<reference evidence="8 9" key="1">
    <citation type="journal article" date="2018" name="Nat. Biotechnol.">
        <title>A standardized bacterial taxonomy based on genome phylogeny substantially revises the tree of life.</title>
        <authorList>
            <person name="Parks D.H."/>
            <person name="Chuvochina M."/>
            <person name="Waite D.W."/>
            <person name="Rinke C."/>
            <person name="Skarshewski A."/>
            <person name="Chaumeil P.A."/>
            <person name="Hugenholtz P."/>
        </authorList>
    </citation>
    <scope>NUCLEOTIDE SEQUENCE [LARGE SCALE GENOMIC DNA]</scope>
    <source>
        <strain evidence="8">UBA9958</strain>
    </source>
</reference>
<proteinExistence type="inferred from homology"/>
<dbReference type="GO" id="GO:0019305">
    <property type="term" value="P:dTDP-rhamnose biosynthetic process"/>
    <property type="evidence" value="ECO:0007669"/>
    <property type="project" value="UniProtKB-UniPathway"/>
</dbReference>
<evidence type="ECO:0000256" key="4">
    <source>
        <dbReference type="ARBA" id="ARBA00017099"/>
    </source>
</evidence>
<dbReference type="InterPro" id="IPR005913">
    <property type="entry name" value="dTDP_dehydrorham_reduct"/>
</dbReference>
<dbReference type="Pfam" id="PF04321">
    <property type="entry name" value="RmlD_sub_bind"/>
    <property type="match status" value="1"/>
</dbReference>
<evidence type="ECO:0000256" key="6">
    <source>
        <dbReference type="RuleBase" id="RU364082"/>
    </source>
</evidence>
<dbReference type="Gene3D" id="3.90.25.10">
    <property type="entry name" value="UDP-galactose 4-epimerase, domain 1"/>
    <property type="match status" value="1"/>
</dbReference>
<keyword evidence="6" id="KW-0560">Oxidoreductase</keyword>
<dbReference type="Gene3D" id="3.40.50.720">
    <property type="entry name" value="NAD(P)-binding Rossmann-like Domain"/>
    <property type="match status" value="1"/>
</dbReference>
<comment type="similarity">
    <text evidence="2 6">Belongs to the dTDP-4-dehydrorhamnose reductase family.</text>
</comment>
<dbReference type="GO" id="GO:0005829">
    <property type="term" value="C:cytosol"/>
    <property type="evidence" value="ECO:0007669"/>
    <property type="project" value="TreeGrafter"/>
</dbReference>
<gene>
    <name evidence="8" type="primary">rfbD</name>
    <name evidence="8" type="ORF">DCW48_02435</name>
</gene>
<feature type="domain" description="RmlD-like substrate binding" evidence="7">
    <location>
        <begin position="4"/>
        <end position="298"/>
    </location>
</feature>
<comment type="caution">
    <text evidence="8">The sequence shown here is derived from an EMBL/GenBank/DDBJ whole genome shotgun (WGS) entry which is preliminary data.</text>
</comment>
<name>A0A351R928_9PROT</name>
<dbReference type="SUPFAM" id="SSF51735">
    <property type="entry name" value="NAD(P)-binding Rossmann-fold domains"/>
    <property type="match status" value="1"/>
</dbReference>
<organism evidence="8 9">
    <name type="scientific">Methylotenera mobilis</name>
    <dbReference type="NCBI Taxonomy" id="359408"/>
    <lineage>
        <taxon>Bacteria</taxon>
        <taxon>Pseudomonadati</taxon>
        <taxon>Pseudomonadota</taxon>
        <taxon>Betaproteobacteria</taxon>
        <taxon>Nitrosomonadales</taxon>
        <taxon>Methylophilaceae</taxon>
        <taxon>Methylotenera</taxon>
    </lineage>
</organism>
<sequence length="303" mass="33042">MYKKILLTGISGQVGHALQQAFSEHHTLFGELVCLDRNQLDLSDQQAIRDVVQAIKPDLIINPAAYTAVDKAETEPGLAYAINAVAPGVLAEEGAKLGARLIHFSTDYVYAGNKVGLYVEDDATAPLSVYGKSKLAGEEAIRSVGLPHLIFRTSWVYGAYGKNFLNTILRLAKERDQLSIVGDQAGAPTSSHSIADTIVQVLGQWHGDVSGVYHLVNAGFTTWHGFATAIVEEYSHLRSVKGWQPLKVQVENIQAITTAEYPTPAVRPANSCLDCHRLHRDFSVTIPNWRDALIAELKAMPSN</sequence>
<evidence type="ECO:0000256" key="1">
    <source>
        <dbReference type="ARBA" id="ARBA00004781"/>
    </source>
</evidence>
<dbReference type="InterPro" id="IPR036291">
    <property type="entry name" value="NAD(P)-bd_dom_sf"/>
</dbReference>
<evidence type="ECO:0000256" key="5">
    <source>
        <dbReference type="ARBA" id="ARBA00048200"/>
    </source>
</evidence>
<comment type="cofactor">
    <cofactor evidence="6">
        <name>Mg(2+)</name>
        <dbReference type="ChEBI" id="CHEBI:18420"/>
    </cofactor>
    <text evidence="6">Binds 1 Mg(2+) ion per monomer.</text>
</comment>
<keyword evidence="6" id="KW-0521">NADP</keyword>
<dbReference type="NCBIfam" id="TIGR01214">
    <property type="entry name" value="rmlD"/>
    <property type="match status" value="1"/>
</dbReference>
<comment type="catalytic activity">
    <reaction evidence="5 6">
        <text>dTDP-beta-L-rhamnose + NADP(+) = dTDP-4-dehydro-beta-L-rhamnose + NADPH + H(+)</text>
        <dbReference type="Rhea" id="RHEA:21796"/>
        <dbReference type="ChEBI" id="CHEBI:15378"/>
        <dbReference type="ChEBI" id="CHEBI:57510"/>
        <dbReference type="ChEBI" id="CHEBI:57783"/>
        <dbReference type="ChEBI" id="CHEBI:58349"/>
        <dbReference type="ChEBI" id="CHEBI:62830"/>
        <dbReference type="EC" id="1.1.1.133"/>
    </reaction>
</comment>
<evidence type="ECO:0000259" key="7">
    <source>
        <dbReference type="Pfam" id="PF04321"/>
    </source>
</evidence>
<dbReference type="Proteomes" id="UP000264313">
    <property type="component" value="Unassembled WGS sequence"/>
</dbReference>
<dbReference type="UniPathway" id="UPA00124"/>
<dbReference type="GO" id="GO:0008831">
    <property type="term" value="F:dTDP-4-dehydrorhamnose reductase activity"/>
    <property type="evidence" value="ECO:0007669"/>
    <property type="project" value="UniProtKB-EC"/>
</dbReference>
<dbReference type="InterPro" id="IPR029903">
    <property type="entry name" value="RmlD-like-bd"/>
</dbReference>
<dbReference type="PANTHER" id="PTHR10491:SF4">
    <property type="entry name" value="METHIONINE ADENOSYLTRANSFERASE 2 SUBUNIT BETA"/>
    <property type="match status" value="1"/>
</dbReference>
<dbReference type="FunFam" id="3.40.50.720:FF:000159">
    <property type="entry name" value="dTDP-4-dehydrorhamnose reductase"/>
    <property type="match status" value="1"/>
</dbReference>
<evidence type="ECO:0000256" key="2">
    <source>
        <dbReference type="ARBA" id="ARBA00010944"/>
    </source>
</evidence>
<comment type="pathway">
    <text evidence="1 6">Carbohydrate biosynthesis; dTDP-L-rhamnose biosynthesis.</text>
</comment>
<dbReference type="CDD" id="cd05254">
    <property type="entry name" value="dTDP_HR_like_SDR_e"/>
    <property type="match status" value="1"/>
</dbReference>
<dbReference type="AlphaFoldDB" id="A0A351R928"/>